<keyword evidence="1" id="KW-0812">Transmembrane</keyword>
<dbReference type="Proteomes" id="UP000005622">
    <property type="component" value="Unassembled WGS sequence"/>
</dbReference>
<gene>
    <name evidence="2" type="ORF">NERG_02729</name>
</gene>
<reference evidence="2" key="1">
    <citation type="submission" date="2011-03" db="EMBL/GenBank/DDBJ databases">
        <title>The Genome Sequence of Nematocida sp1 strain ERTm2.</title>
        <authorList>
            <consortium name="The Broad Institute Genome Sequencing Platform"/>
            <consortium name="The Broad Institute Genome Sequencing Center for Infectious Disease"/>
            <person name="Cuomo C."/>
            <person name="Troemel E."/>
            <person name="Young S.K."/>
            <person name="Zeng Q."/>
            <person name="Gargeya S."/>
            <person name="Fitzgerald M."/>
            <person name="Haas B."/>
            <person name="Abouelleil A."/>
            <person name="Alvarado L."/>
            <person name="Arachchi H.M."/>
            <person name="Berlin A."/>
            <person name="Brown A."/>
            <person name="Chapman S.B."/>
            <person name="Chen Z."/>
            <person name="Dunbar C."/>
            <person name="Freedman E."/>
            <person name="Gearin G."/>
            <person name="Gellesch M."/>
            <person name="Goldberg J."/>
            <person name="Griggs A."/>
            <person name="Gujja S."/>
            <person name="Heilman E.R."/>
            <person name="Heiman D."/>
            <person name="Howarth C."/>
            <person name="Larson L."/>
            <person name="Lui A."/>
            <person name="MacDonald P.J.P."/>
            <person name="Mehta T."/>
            <person name="Montmayeur A."/>
            <person name="Murphy C."/>
            <person name="Neiman D."/>
            <person name="Pearson M."/>
            <person name="Priest M."/>
            <person name="Roberts A."/>
            <person name="Saif S."/>
            <person name="Shea T."/>
            <person name="Shenoy N."/>
            <person name="Sisk P."/>
            <person name="Stolte C."/>
            <person name="Sykes S."/>
            <person name="White J."/>
            <person name="Yandava C."/>
            <person name="Wortman J."/>
            <person name="Nusbaum C."/>
            <person name="Birren B."/>
        </authorList>
    </citation>
    <scope>NUCLEOTIDE SEQUENCE</scope>
    <source>
        <strain evidence="2">ERTm2</strain>
    </source>
</reference>
<feature type="transmembrane region" description="Helical" evidence="1">
    <location>
        <begin position="21"/>
        <end position="45"/>
    </location>
</feature>
<dbReference type="AlphaFoldDB" id="H8ZGK8"/>
<keyword evidence="1" id="KW-0472">Membrane</keyword>
<name>H8ZGK8_NEMA1</name>
<proteinExistence type="predicted"/>
<protein>
    <submittedName>
        <fullName evidence="2">Uncharacterized protein</fullName>
    </submittedName>
</protein>
<accession>H8ZGK8</accession>
<keyword evidence="1" id="KW-1133">Transmembrane helix</keyword>
<dbReference type="HOGENOM" id="CLU_2961334_0_0_1"/>
<sequence>MEMKRKTHECLYKRKSSQISIKLLAKVLLIGTLMGVQNVFGLLPIEEMEDVLKELLDKY</sequence>
<dbReference type="EMBL" id="JH604706">
    <property type="protein sequence ID" value="EHY64226.1"/>
    <property type="molecule type" value="Genomic_DNA"/>
</dbReference>
<evidence type="ECO:0000313" key="2">
    <source>
        <dbReference type="EMBL" id="EHY64226.1"/>
    </source>
</evidence>
<evidence type="ECO:0000256" key="1">
    <source>
        <dbReference type="SAM" id="Phobius"/>
    </source>
</evidence>
<organism evidence="2">
    <name type="scientific">Nematocida ausubeli (strain ATCC PRA-371 / ERTm2)</name>
    <name type="common">Nematode killer fungus</name>
    <dbReference type="NCBI Taxonomy" id="1913371"/>
    <lineage>
        <taxon>Eukaryota</taxon>
        <taxon>Fungi</taxon>
        <taxon>Fungi incertae sedis</taxon>
        <taxon>Microsporidia</taxon>
        <taxon>Nematocida</taxon>
    </lineage>
</organism>